<reference evidence="1" key="1">
    <citation type="submission" date="2020-04" db="EMBL/GenBank/DDBJ databases">
        <authorList>
            <person name="Alioto T."/>
            <person name="Alioto T."/>
            <person name="Gomez Garrido J."/>
        </authorList>
    </citation>
    <scope>NUCLEOTIDE SEQUENCE</scope>
    <source>
        <strain evidence="1">A484AB</strain>
    </source>
</reference>
<dbReference type="EMBL" id="CACRXK020022284">
    <property type="protein sequence ID" value="CAB4036672.1"/>
    <property type="molecule type" value="Genomic_DNA"/>
</dbReference>
<accession>A0A6S7LHE3</accession>
<gene>
    <name evidence="1" type="ORF">PACLA_8A001628</name>
</gene>
<dbReference type="OrthoDB" id="9895617at2759"/>
<dbReference type="Pfam" id="PF00652">
    <property type="entry name" value="Ricin_B_lectin"/>
    <property type="match status" value="1"/>
</dbReference>
<protein>
    <submittedName>
        <fullName evidence="1">Hemolytic lectin-S1</fullName>
    </submittedName>
</protein>
<dbReference type="InterPro" id="IPR000772">
    <property type="entry name" value="Ricin_B_lectin"/>
</dbReference>
<dbReference type="AlphaFoldDB" id="A0A6S7LHE3"/>
<sequence length="239" mass="26867">MCGDGTIRNSKASHNCITPDKDGIGNLKSTYCDVYPAIPDYQKWRYGRSKTFVDRGGIQQEARQIINVKSGACMDVNGRDGNGDISAYFCQNMGDQYFYFRSRGKLLGYGRLQVQKSGYCLDVEGNQGRGNVLIYNCEHAADQYFKFYKNGELVNKKSGLCVDIKGNNGYGDISMHACKDLPDQMWTRPHHYCHGDYCSFRSKKSGQCIDVSGSRANRGSNVGSYKCDGAPDQRFRFIY</sequence>
<dbReference type="Gene3D" id="2.80.10.50">
    <property type="match status" value="2"/>
</dbReference>
<evidence type="ECO:0000313" key="1">
    <source>
        <dbReference type="EMBL" id="CAB4036672.1"/>
    </source>
</evidence>
<comment type="caution">
    <text evidence="1">The sequence shown here is derived from an EMBL/GenBank/DDBJ whole genome shotgun (WGS) entry which is preliminary data.</text>
</comment>
<dbReference type="SMART" id="SM00458">
    <property type="entry name" value="RICIN"/>
    <property type="match status" value="1"/>
</dbReference>
<proteinExistence type="predicted"/>
<dbReference type="SUPFAM" id="SSF50370">
    <property type="entry name" value="Ricin B-like lectins"/>
    <property type="match status" value="3"/>
</dbReference>
<keyword evidence="2" id="KW-1185">Reference proteome</keyword>
<name>A0A6S7LHE3_PARCT</name>
<dbReference type="PROSITE" id="PS50231">
    <property type="entry name" value="RICIN_B_LECTIN"/>
    <property type="match status" value="1"/>
</dbReference>
<evidence type="ECO:0000313" key="2">
    <source>
        <dbReference type="Proteomes" id="UP001152795"/>
    </source>
</evidence>
<organism evidence="1 2">
    <name type="scientific">Paramuricea clavata</name>
    <name type="common">Red gorgonian</name>
    <name type="synonym">Violescent sea-whip</name>
    <dbReference type="NCBI Taxonomy" id="317549"/>
    <lineage>
        <taxon>Eukaryota</taxon>
        <taxon>Metazoa</taxon>
        <taxon>Cnidaria</taxon>
        <taxon>Anthozoa</taxon>
        <taxon>Octocorallia</taxon>
        <taxon>Malacalcyonacea</taxon>
        <taxon>Plexauridae</taxon>
        <taxon>Paramuricea</taxon>
    </lineage>
</organism>
<dbReference type="InterPro" id="IPR035992">
    <property type="entry name" value="Ricin_B-like_lectins"/>
</dbReference>
<dbReference type="Proteomes" id="UP001152795">
    <property type="component" value="Unassembled WGS sequence"/>
</dbReference>